<keyword evidence="5 10" id="KW-0472">Membrane</keyword>
<keyword evidence="2 10" id="KW-0808">Transferase</keyword>
<dbReference type="EMBL" id="CP092867">
    <property type="protein sequence ID" value="UYV67396.1"/>
    <property type="molecule type" value="Genomic_DNA"/>
</dbReference>
<evidence type="ECO:0000256" key="10">
    <source>
        <dbReference type="RuleBase" id="RU079119"/>
    </source>
</evidence>
<dbReference type="Pfam" id="PF01529">
    <property type="entry name" value="DHHC"/>
    <property type="match status" value="1"/>
</dbReference>
<feature type="domain" description="Palmitoyltransferase DHHC" evidence="11">
    <location>
        <begin position="277"/>
        <end position="357"/>
    </location>
</feature>
<keyword evidence="4 10" id="KW-1133">Transmembrane helix</keyword>
<keyword evidence="6" id="KW-0564">Palmitate</keyword>
<evidence type="ECO:0000313" key="13">
    <source>
        <dbReference type="Proteomes" id="UP001235939"/>
    </source>
</evidence>
<reference evidence="12 13" key="1">
    <citation type="submission" date="2022-01" db="EMBL/GenBank/DDBJ databases">
        <title>A chromosomal length assembly of Cordylochernes scorpioides.</title>
        <authorList>
            <person name="Zeh D."/>
            <person name="Zeh J."/>
        </authorList>
    </citation>
    <scope>NUCLEOTIDE SEQUENCE [LARGE SCALE GENOMIC DNA]</scope>
    <source>
        <strain evidence="12">IN4F17</strain>
        <tissue evidence="12">Whole Body</tissue>
    </source>
</reference>
<evidence type="ECO:0000256" key="9">
    <source>
        <dbReference type="ARBA" id="ARBA00048048"/>
    </source>
</evidence>
<sequence length="376" mass="42204">KHPVCAVIHPVFAVKHPVCAVIHPVFAVKHPVCAVIHPIFAVKHPVCAVIHPVFAVKHPVCAVIHPVFAVKHPVCAVIHPVFAVKHPVCAVIHPVFAVKHPVCAVIHPVFAVKHPVCAVMHPTSYAPVLAESPAAPKEETTVVPKKKWQTFPGKNQFFCDGRLMLSRQNSIFVLTLFLIIVTCTLFFIYDCPFLYHHIHPVIPAVVAVLFLFVMANLFRTSFTDPGVIPRASSAEALQADRFFGMQHPPLHEGTSSPTYKPPPRTRNIQICGQPVMLKYCFTCKIFRPPRASHCSICDNCVEKFDHHCPWVGNCVGKRNYRYFYLFLLSLTLLCMAVLGLCLTHLVLHYTYQMLLKLFNDMHRHLPKVLFSASNAR</sequence>
<dbReference type="EC" id="2.3.1.225" evidence="10"/>
<evidence type="ECO:0000259" key="11">
    <source>
        <dbReference type="Pfam" id="PF01529"/>
    </source>
</evidence>
<evidence type="ECO:0000256" key="1">
    <source>
        <dbReference type="ARBA" id="ARBA00004127"/>
    </source>
</evidence>
<keyword evidence="13" id="KW-1185">Reference proteome</keyword>
<accession>A0ABY6KGT1</accession>
<evidence type="ECO:0000256" key="2">
    <source>
        <dbReference type="ARBA" id="ARBA00022679"/>
    </source>
</evidence>
<gene>
    <name evidence="12" type="ORF">LAZ67_5000458</name>
</gene>
<evidence type="ECO:0000313" key="12">
    <source>
        <dbReference type="EMBL" id="UYV67396.1"/>
    </source>
</evidence>
<dbReference type="InterPro" id="IPR039859">
    <property type="entry name" value="PFA4/ZDH16/20/ERF2-like"/>
</dbReference>
<keyword evidence="3 10" id="KW-0812">Transmembrane</keyword>
<organism evidence="12 13">
    <name type="scientific">Cordylochernes scorpioides</name>
    <dbReference type="NCBI Taxonomy" id="51811"/>
    <lineage>
        <taxon>Eukaryota</taxon>
        <taxon>Metazoa</taxon>
        <taxon>Ecdysozoa</taxon>
        <taxon>Arthropoda</taxon>
        <taxon>Chelicerata</taxon>
        <taxon>Arachnida</taxon>
        <taxon>Pseudoscorpiones</taxon>
        <taxon>Cheliferoidea</taxon>
        <taxon>Chernetidae</taxon>
        <taxon>Cordylochernes</taxon>
    </lineage>
</organism>
<dbReference type="PANTHER" id="PTHR22883">
    <property type="entry name" value="ZINC FINGER DHHC DOMAIN CONTAINING PROTEIN"/>
    <property type="match status" value="1"/>
</dbReference>
<evidence type="ECO:0000256" key="5">
    <source>
        <dbReference type="ARBA" id="ARBA00023136"/>
    </source>
</evidence>
<dbReference type="PROSITE" id="PS50216">
    <property type="entry name" value="DHHC"/>
    <property type="match status" value="1"/>
</dbReference>
<feature type="transmembrane region" description="Helical" evidence="10">
    <location>
        <begin position="201"/>
        <end position="218"/>
    </location>
</feature>
<comment type="domain">
    <text evidence="10">The DHHC domain is required for palmitoyltransferase activity.</text>
</comment>
<dbReference type="Proteomes" id="UP001235939">
    <property type="component" value="Chromosome 05"/>
</dbReference>
<protein>
    <recommendedName>
        <fullName evidence="10">Palmitoyltransferase</fullName>
        <ecNumber evidence="10">2.3.1.225</ecNumber>
    </recommendedName>
</protein>
<feature type="non-terminal residue" evidence="12">
    <location>
        <position position="1"/>
    </location>
</feature>
<feature type="transmembrane region" description="Helical" evidence="10">
    <location>
        <begin position="322"/>
        <end position="347"/>
    </location>
</feature>
<feature type="transmembrane region" description="Helical" evidence="10">
    <location>
        <begin position="171"/>
        <end position="189"/>
    </location>
</feature>
<comment type="subcellular location">
    <subcellularLocation>
        <location evidence="1">Endomembrane system</location>
        <topology evidence="1">Multi-pass membrane protein</topology>
    </subcellularLocation>
</comment>
<evidence type="ECO:0000256" key="6">
    <source>
        <dbReference type="ARBA" id="ARBA00023139"/>
    </source>
</evidence>
<keyword evidence="8 10" id="KW-0012">Acyltransferase</keyword>
<comment type="catalytic activity">
    <reaction evidence="9 10">
        <text>L-cysteinyl-[protein] + hexadecanoyl-CoA = S-hexadecanoyl-L-cysteinyl-[protein] + CoA</text>
        <dbReference type="Rhea" id="RHEA:36683"/>
        <dbReference type="Rhea" id="RHEA-COMP:10131"/>
        <dbReference type="Rhea" id="RHEA-COMP:11032"/>
        <dbReference type="ChEBI" id="CHEBI:29950"/>
        <dbReference type="ChEBI" id="CHEBI:57287"/>
        <dbReference type="ChEBI" id="CHEBI:57379"/>
        <dbReference type="ChEBI" id="CHEBI:74151"/>
        <dbReference type="EC" id="2.3.1.225"/>
    </reaction>
</comment>
<evidence type="ECO:0000256" key="3">
    <source>
        <dbReference type="ARBA" id="ARBA00022692"/>
    </source>
</evidence>
<evidence type="ECO:0000256" key="8">
    <source>
        <dbReference type="ARBA" id="ARBA00023315"/>
    </source>
</evidence>
<dbReference type="PANTHER" id="PTHR22883:SF43">
    <property type="entry name" value="PALMITOYLTRANSFERASE APP"/>
    <property type="match status" value="1"/>
</dbReference>
<evidence type="ECO:0000256" key="7">
    <source>
        <dbReference type="ARBA" id="ARBA00023288"/>
    </source>
</evidence>
<keyword evidence="7" id="KW-0449">Lipoprotein</keyword>
<name>A0ABY6KGT1_9ARAC</name>
<evidence type="ECO:0000256" key="4">
    <source>
        <dbReference type="ARBA" id="ARBA00022989"/>
    </source>
</evidence>
<comment type="similarity">
    <text evidence="10">Belongs to the DHHC palmitoyltransferase family.</text>
</comment>
<dbReference type="InterPro" id="IPR001594">
    <property type="entry name" value="Palmitoyltrfase_DHHC"/>
</dbReference>
<proteinExistence type="inferred from homology"/>